<accession>K8XGS2</accession>
<organism evidence="5 6">
    <name type="scientific">Rhodococcus opacus M213</name>
    <dbReference type="NCBI Taxonomy" id="1129896"/>
    <lineage>
        <taxon>Bacteria</taxon>
        <taxon>Bacillati</taxon>
        <taxon>Actinomycetota</taxon>
        <taxon>Actinomycetes</taxon>
        <taxon>Mycobacteriales</taxon>
        <taxon>Nocardiaceae</taxon>
        <taxon>Rhodococcus</taxon>
    </lineage>
</organism>
<dbReference type="FunFam" id="2.30.38.10:FF:000001">
    <property type="entry name" value="Non-ribosomal peptide synthetase PvdI"/>
    <property type="match status" value="1"/>
</dbReference>
<gene>
    <name evidence="5" type="ORF">WSS_A43280</name>
</gene>
<dbReference type="GO" id="GO:0043041">
    <property type="term" value="P:amino acid activation for nonribosomal peptide biosynthetic process"/>
    <property type="evidence" value="ECO:0007669"/>
    <property type="project" value="TreeGrafter"/>
</dbReference>
<dbReference type="GO" id="GO:0031177">
    <property type="term" value="F:phosphopantetheine binding"/>
    <property type="evidence" value="ECO:0007669"/>
    <property type="project" value="TreeGrafter"/>
</dbReference>
<dbReference type="GO" id="GO:0005829">
    <property type="term" value="C:cytosol"/>
    <property type="evidence" value="ECO:0007669"/>
    <property type="project" value="TreeGrafter"/>
</dbReference>
<dbReference type="PANTHER" id="PTHR45527:SF1">
    <property type="entry name" value="FATTY ACID SYNTHASE"/>
    <property type="match status" value="1"/>
</dbReference>
<dbReference type="GO" id="GO:0009239">
    <property type="term" value="P:enterobactin biosynthetic process"/>
    <property type="evidence" value="ECO:0007669"/>
    <property type="project" value="TreeGrafter"/>
</dbReference>
<dbReference type="InterPro" id="IPR042099">
    <property type="entry name" value="ANL_N_sf"/>
</dbReference>
<proteinExistence type="predicted"/>
<feature type="non-terminal residue" evidence="5">
    <location>
        <position position="199"/>
    </location>
</feature>
<dbReference type="EMBL" id="AJYC02000347">
    <property type="protein sequence ID" value="EKT76335.1"/>
    <property type="molecule type" value="Genomic_DNA"/>
</dbReference>
<evidence type="ECO:0000259" key="3">
    <source>
        <dbReference type="Pfam" id="PF00501"/>
    </source>
</evidence>
<dbReference type="RefSeq" id="WP_005265568.1">
    <property type="nucleotide sequence ID" value="NZ_AJYC02000347.1"/>
</dbReference>
<dbReference type="Pfam" id="PF13193">
    <property type="entry name" value="AMP-binding_C"/>
    <property type="match status" value="1"/>
</dbReference>
<dbReference type="Gene3D" id="3.40.50.12780">
    <property type="entry name" value="N-terminal domain of ligase-like"/>
    <property type="match status" value="1"/>
</dbReference>
<keyword evidence="1" id="KW-0596">Phosphopantetheine</keyword>
<evidence type="ECO:0000313" key="5">
    <source>
        <dbReference type="EMBL" id="EKT76335.1"/>
    </source>
</evidence>
<dbReference type="InterPro" id="IPR000873">
    <property type="entry name" value="AMP-dep_synth/lig_dom"/>
</dbReference>
<evidence type="ECO:0000259" key="4">
    <source>
        <dbReference type="Pfam" id="PF13193"/>
    </source>
</evidence>
<feature type="domain" description="AMP-dependent synthetase/ligase" evidence="3">
    <location>
        <begin position="1"/>
        <end position="63"/>
    </location>
</feature>
<keyword evidence="2" id="KW-0597">Phosphoprotein</keyword>
<comment type="caution">
    <text evidence="5">The sequence shown here is derived from an EMBL/GenBank/DDBJ whole genome shotgun (WGS) entry which is preliminary data.</text>
</comment>
<dbReference type="Pfam" id="PF00501">
    <property type="entry name" value="AMP-binding"/>
    <property type="match status" value="1"/>
</dbReference>
<reference evidence="5 6" key="1">
    <citation type="journal article" date="2013" name="Genome Announc.">
        <title>Draft Genome Sequence of Rhodococcus opacus Strain M213 Shows a Diverse Catabolic Potential.</title>
        <authorList>
            <person name="Pathak A."/>
            <person name="Green S.J."/>
            <person name="Ogram A."/>
            <person name="Chauhan A."/>
        </authorList>
    </citation>
    <scope>NUCLEOTIDE SEQUENCE [LARGE SCALE GENOMIC DNA]</scope>
    <source>
        <strain evidence="5 6">M213</strain>
    </source>
</reference>
<sequence>YGPTEASVDVTFHEVTEADRVVVPIGAPVWNTQTLVLDGRLRPVPVGVAGELYLGGVQLARGYRGRPDLTADRFVANPFGAGSRLYRTGDRVRWLPGGELEYLGRTDFQVKLRGQRVELGEIEAVLLRREDVAQAVVVLRGDGSSGEYLAGYVVPVSGAVVDERVVREWAAVALPGFMVPSVVVVLAELPVTVNGKLDR</sequence>
<dbReference type="Gene3D" id="3.30.300.30">
    <property type="match status" value="1"/>
</dbReference>
<dbReference type="PANTHER" id="PTHR45527">
    <property type="entry name" value="NONRIBOSOMAL PEPTIDE SYNTHETASE"/>
    <property type="match status" value="1"/>
</dbReference>
<name>K8XGS2_RHOOP</name>
<dbReference type="GO" id="GO:0047527">
    <property type="term" value="F:2,3-dihydroxybenzoate-serine ligase activity"/>
    <property type="evidence" value="ECO:0007669"/>
    <property type="project" value="TreeGrafter"/>
</dbReference>
<evidence type="ECO:0000256" key="1">
    <source>
        <dbReference type="ARBA" id="ARBA00022450"/>
    </source>
</evidence>
<dbReference type="Proteomes" id="UP000005951">
    <property type="component" value="Unassembled WGS sequence"/>
</dbReference>
<feature type="non-terminal residue" evidence="5">
    <location>
        <position position="1"/>
    </location>
</feature>
<evidence type="ECO:0000313" key="6">
    <source>
        <dbReference type="Proteomes" id="UP000005951"/>
    </source>
</evidence>
<protein>
    <submittedName>
        <fullName evidence="5">Non-ribosomal peptide synthetase</fullName>
    </submittedName>
</protein>
<evidence type="ECO:0000256" key="2">
    <source>
        <dbReference type="ARBA" id="ARBA00022553"/>
    </source>
</evidence>
<dbReference type="InterPro" id="IPR025110">
    <property type="entry name" value="AMP-bd_C"/>
</dbReference>
<dbReference type="SUPFAM" id="SSF56801">
    <property type="entry name" value="Acetyl-CoA synthetase-like"/>
    <property type="match status" value="1"/>
</dbReference>
<dbReference type="GO" id="GO:0009366">
    <property type="term" value="C:enterobactin synthetase complex"/>
    <property type="evidence" value="ECO:0007669"/>
    <property type="project" value="TreeGrafter"/>
</dbReference>
<dbReference type="InterPro" id="IPR045851">
    <property type="entry name" value="AMP-bd_C_sf"/>
</dbReference>
<dbReference type="AlphaFoldDB" id="K8XGS2"/>
<feature type="domain" description="AMP-binding enzyme C-terminal" evidence="4">
    <location>
        <begin position="121"/>
        <end position="196"/>
    </location>
</feature>